<evidence type="ECO:0000256" key="5">
    <source>
        <dbReference type="SAM" id="MobiDB-lite"/>
    </source>
</evidence>
<feature type="region of interest" description="Disordered" evidence="5">
    <location>
        <begin position="133"/>
        <end position="169"/>
    </location>
</feature>
<feature type="transmembrane region" description="Helical" evidence="6">
    <location>
        <begin position="412"/>
        <end position="433"/>
    </location>
</feature>
<protein>
    <submittedName>
        <fullName evidence="8">Potassium/sodium hyperpolarization-activated cyclic nucleotide-gated channel 3</fullName>
    </submittedName>
</protein>
<keyword evidence="9" id="KW-1185">Reference proteome</keyword>
<dbReference type="SUPFAM" id="SSF51206">
    <property type="entry name" value="cAMP-binding domain-like"/>
    <property type="match status" value="1"/>
</dbReference>
<dbReference type="Gene3D" id="1.10.287.70">
    <property type="match status" value="1"/>
</dbReference>
<evidence type="ECO:0000256" key="6">
    <source>
        <dbReference type="SAM" id="Phobius"/>
    </source>
</evidence>
<evidence type="ECO:0000256" key="1">
    <source>
        <dbReference type="ARBA" id="ARBA00004141"/>
    </source>
</evidence>
<keyword evidence="4 6" id="KW-0472">Membrane</keyword>
<comment type="caution">
    <text evidence="8">The sequence shown here is derived from an EMBL/GenBank/DDBJ whole genome shotgun (WGS) entry which is preliminary data.</text>
</comment>
<gene>
    <name evidence="8" type="ORF">SCF082_LOCUS12201</name>
</gene>
<dbReference type="Proteomes" id="UP001642464">
    <property type="component" value="Unassembled WGS sequence"/>
</dbReference>
<feature type="region of interest" description="Disordered" evidence="5">
    <location>
        <begin position="1"/>
        <end position="21"/>
    </location>
</feature>
<sequence>MEEAPEIAETTAGSPQGTERREKKALDFFEVLDQMQVLQYRLREAYEADVARPRTGAHLPRHIAFQTPLHSPGPSPGLQLQHLQQMSQLSQVHPSSPKGTIEDLIMQSQVSPQGTAEEVHVVCPPHALSSPALLALPPSGSPEEEGGVSQRMSHHSSMDSNAATPHSTKMSNKLMKRAREATEHMEEELEADSLESALQLREEWDLPEEKLKGLKRLQRRMSVGSMQTIKPQHQRQYLLKTEHLDAPCCVAHPNSWIRSFWDALTIIAILFEISVAPMLLYRLDDSARRVADLLQWITTIFWVFDVPATFFTATYVNDILCFRLPDIASAYLRGWFLFDMFMLVPDLIVLLAPEMADGPAGVFRMARARRVLRLFRFVQIVRLWKTLQSWLSTFETRLTFLRTQFGSVARPVFFMGLLMGVAVHVLGSLWFAAGDTPSGWVLEEGLHELPITRQYTRSLEWALSKLPPSSLRLTVELNTPLERWLGVCATCLALVSGSVFVSFITNTMANVARERTRVTKMIESVRKYCAIHNISYSYTMQMKRYVQQEHRRNEMQGHMPFLQNLPEGMIRELFQEARSPILHRHAFFREIGKSDPSMELNLCSQAVFELYHLPGDIIFDTTTKTLGMYFIAAGFSVYFHWSDSDQVLQVKSNHRIAGGLRATSAAASSSKDSDSAISQTMLEVGEYVAEPAVWVNTWRHQGKLQAVVQARSLLVSTEDLFKVLQGYANALATTVVYARCFVKELNRRAHLSGQVTDLPLAFMKPGVIELSPPSDPPKRDPPLSGPGPVWKRKRTRTGGNGEPGLSFR</sequence>
<dbReference type="SUPFAM" id="SSF81324">
    <property type="entry name" value="Voltage-gated potassium channels"/>
    <property type="match status" value="1"/>
</dbReference>
<dbReference type="PANTHER" id="PTHR45689">
    <property type="entry name" value="I[[H]] CHANNEL, ISOFORM E"/>
    <property type="match status" value="1"/>
</dbReference>
<dbReference type="EMBL" id="CAXAMM010007402">
    <property type="protein sequence ID" value="CAK9014095.1"/>
    <property type="molecule type" value="Genomic_DNA"/>
</dbReference>
<dbReference type="InterPro" id="IPR018490">
    <property type="entry name" value="cNMP-bd_dom_sf"/>
</dbReference>
<proteinExistence type="predicted"/>
<evidence type="ECO:0000256" key="2">
    <source>
        <dbReference type="ARBA" id="ARBA00022692"/>
    </source>
</evidence>
<evidence type="ECO:0000313" key="8">
    <source>
        <dbReference type="EMBL" id="CAK9014095.1"/>
    </source>
</evidence>
<feature type="transmembrane region" description="Helical" evidence="6">
    <location>
        <begin position="484"/>
        <end position="505"/>
    </location>
</feature>
<feature type="region of interest" description="Disordered" evidence="5">
    <location>
        <begin position="769"/>
        <end position="808"/>
    </location>
</feature>
<comment type="subcellular location">
    <subcellularLocation>
        <location evidence="1">Membrane</location>
        <topology evidence="1">Multi-pass membrane protein</topology>
    </subcellularLocation>
</comment>
<dbReference type="Pfam" id="PF00520">
    <property type="entry name" value="Ion_trans"/>
    <property type="match status" value="1"/>
</dbReference>
<keyword evidence="2 6" id="KW-0812">Transmembrane</keyword>
<organism evidence="8 9">
    <name type="scientific">Durusdinium trenchii</name>
    <dbReference type="NCBI Taxonomy" id="1381693"/>
    <lineage>
        <taxon>Eukaryota</taxon>
        <taxon>Sar</taxon>
        <taxon>Alveolata</taxon>
        <taxon>Dinophyceae</taxon>
        <taxon>Suessiales</taxon>
        <taxon>Symbiodiniaceae</taxon>
        <taxon>Durusdinium</taxon>
    </lineage>
</organism>
<feature type="transmembrane region" description="Helical" evidence="6">
    <location>
        <begin position="260"/>
        <end position="281"/>
    </location>
</feature>
<evidence type="ECO:0000259" key="7">
    <source>
        <dbReference type="Pfam" id="PF00520"/>
    </source>
</evidence>
<name>A0ABP0JI70_9DINO</name>
<evidence type="ECO:0000313" key="9">
    <source>
        <dbReference type="Proteomes" id="UP001642464"/>
    </source>
</evidence>
<evidence type="ECO:0000256" key="3">
    <source>
        <dbReference type="ARBA" id="ARBA00022989"/>
    </source>
</evidence>
<dbReference type="InterPro" id="IPR051413">
    <property type="entry name" value="K/Na_HCN_channel"/>
</dbReference>
<dbReference type="InterPro" id="IPR005821">
    <property type="entry name" value="Ion_trans_dom"/>
</dbReference>
<feature type="compositionally biased region" description="Polar residues" evidence="5">
    <location>
        <begin position="158"/>
        <end position="169"/>
    </location>
</feature>
<keyword evidence="3 6" id="KW-1133">Transmembrane helix</keyword>
<feature type="transmembrane region" description="Helical" evidence="6">
    <location>
        <begin position="335"/>
        <end position="356"/>
    </location>
</feature>
<evidence type="ECO:0000256" key="4">
    <source>
        <dbReference type="ARBA" id="ARBA00023136"/>
    </source>
</evidence>
<feature type="transmembrane region" description="Helical" evidence="6">
    <location>
        <begin position="293"/>
        <end position="315"/>
    </location>
</feature>
<dbReference type="PANTHER" id="PTHR45689:SF5">
    <property type="entry name" value="I[[H]] CHANNEL, ISOFORM E"/>
    <property type="match status" value="1"/>
</dbReference>
<feature type="domain" description="Ion transport" evidence="7">
    <location>
        <begin position="259"/>
        <end position="393"/>
    </location>
</feature>
<accession>A0ABP0JI70</accession>
<reference evidence="8 9" key="1">
    <citation type="submission" date="2024-02" db="EMBL/GenBank/DDBJ databases">
        <authorList>
            <person name="Chen Y."/>
            <person name="Shah S."/>
            <person name="Dougan E. K."/>
            <person name="Thang M."/>
            <person name="Chan C."/>
        </authorList>
    </citation>
    <scope>NUCLEOTIDE SEQUENCE [LARGE SCALE GENOMIC DNA]</scope>
</reference>